<evidence type="ECO:0000256" key="9">
    <source>
        <dbReference type="RuleBase" id="RU003800"/>
    </source>
</evidence>
<keyword evidence="6 8" id="KW-0067">ATP-binding</keyword>
<feature type="binding site" evidence="8">
    <location>
        <position position="419"/>
    </location>
    <ligand>
        <name>Mg(2+)</name>
        <dbReference type="ChEBI" id="CHEBI:18420"/>
    </ligand>
</feature>
<feature type="compositionally biased region" description="Polar residues" evidence="10">
    <location>
        <begin position="10"/>
        <end position="22"/>
    </location>
</feature>
<dbReference type="Pfam" id="PF13089">
    <property type="entry name" value="PP_kinase_N"/>
    <property type="match status" value="1"/>
</dbReference>
<dbReference type="NCBIfam" id="NF003919">
    <property type="entry name" value="PRK05443.1-4"/>
    <property type="match status" value="1"/>
</dbReference>
<evidence type="ECO:0000313" key="16">
    <source>
        <dbReference type="Proteomes" id="UP000533306"/>
    </source>
</evidence>
<feature type="region of interest" description="Disordered" evidence="10">
    <location>
        <begin position="1"/>
        <end position="22"/>
    </location>
</feature>
<keyword evidence="7 8" id="KW-0460">Magnesium</keyword>
<dbReference type="PIRSF" id="PIRSF015589">
    <property type="entry name" value="PP_kinase"/>
    <property type="match status" value="1"/>
</dbReference>
<dbReference type="GO" id="GO:0006799">
    <property type="term" value="P:polyphosphate biosynthetic process"/>
    <property type="evidence" value="ECO:0007669"/>
    <property type="project" value="UniProtKB-UniRule"/>
</dbReference>
<dbReference type="InterPro" id="IPR036832">
    <property type="entry name" value="PPK_N_dom_sf"/>
</dbReference>
<feature type="domain" description="Polyphosphate kinase middle" evidence="11">
    <location>
        <begin position="141"/>
        <end position="317"/>
    </location>
</feature>
<dbReference type="NCBIfam" id="TIGR03705">
    <property type="entry name" value="poly_P_kin"/>
    <property type="match status" value="1"/>
</dbReference>
<feature type="domain" description="Polyphosphate kinase N-terminal" evidence="12">
    <location>
        <begin position="27"/>
        <end position="131"/>
    </location>
</feature>
<dbReference type="EMBL" id="JACHEU010000001">
    <property type="protein sequence ID" value="MBB6012878.1"/>
    <property type="molecule type" value="Genomic_DNA"/>
</dbReference>
<keyword evidence="1 8" id="KW-0597">Phosphoprotein</keyword>
<dbReference type="Gene3D" id="3.30.870.10">
    <property type="entry name" value="Endonuclease Chain A"/>
    <property type="match status" value="2"/>
</dbReference>
<feature type="active site" description="Phosphohistidine intermediate" evidence="8">
    <location>
        <position position="449"/>
    </location>
</feature>
<dbReference type="Gene3D" id="1.20.58.310">
    <property type="entry name" value="Polyphosphate kinase N-terminal domain"/>
    <property type="match status" value="1"/>
</dbReference>
<evidence type="ECO:0000256" key="10">
    <source>
        <dbReference type="SAM" id="MobiDB-lite"/>
    </source>
</evidence>
<sequence>MSGLRPKQAEFTTSEVAATESGNPDRFVNREFSWLQFNRRVLEEARNERHPLLERVRFLSISAANLDEFFMVRVAGLAGQVRQRISLKSPDGRTPEQQLEQVLREVERLQADQQKVLAELMARLDAEGIETVSVSALAKDEKVWLEEYFREQVFPVLTPLSIDPAHPFPFIPNLGFSMALQLRHLREGEEMSALLRLPPALKRYVRLPDRKTRIRFVPLEDVVGLYIGRLFPGYEVKGSGTFQIIRDSDIEVEEESEDLVRLFETALKRRRRGSVIRIEFDSRMPESLREFVAGELGVAGNRVSVIEGPLALSQISEIVSIARDDLKYTPYNPRFPERIREHGGDCFAAIREKDIVVHHPYESFDVVVQFLRQAAVDPEVVAIKQTLYRTSNDSPIVRALIDAAEAGKSVTALVELKARFDEEANIRWARDLERAGVQVVFGFLELKTHAKMSSVVRREDGKLRNYVHLGTGNYHPITARIYTDLSFFTCDPKMASDVAQIFNFITGYAEPTDEMAIALSPYTLRSRILGHIENEIAHARAGRPARIWMKMNSLVDPQVIDALYDASSAGVEIDIVVRGICCLRPQVPGLSENIRAKSIVGRFLEHSRIYCFGNGHGLPSDEAIVYISSADLMPRNLDRRVETMVPITNPTVHEQILGQIMLGNLVDNQQSFEVLPDGTSRRVTIEEGEEPFNAQEYFMTNPSLSGRGDALKLHAPKRIAQFKRRKKTDPTTS</sequence>
<feature type="domain" description="Polyphosphate kinase C-terminal" evidence="13">
    <location>
        <begin position="519"/>
        <end position="695"/>
    </location>
</feature>
<dbReference type="InterPro" id="IPR024953">
    <property type="entry name" value="PP_kinase_middle"/>
</dbReference>
<evidence type="ECO:0000259" key="13">
    <source>
        <dbReference type="Pfam" id="PF13090"/>
    </source>
</evidence>
<keyword evidence="4 8" id="KW-0547">Nucleotide-binding</keyword>
<dbReference type="SUPFAM" id="SSF143724">
    <property type="entry name" value="PHP14-like"/>
    <property type="match status" value="1"/>
</dbReference>
<evidence type="ECO:0000256" key="6">
    <source>
        <dbReference type="ARBA" id="ARBA00022840"/>
    </source>
</evidence>
<dbReference type="SUPFAM" id="SSF140356">
    <property type="entry name" value="PPK N-terminal domain-like"/>
    <property type="match status" value="1"/>
</dbReference>
<dbReference type="NCBIfam" id="NF003921">
    <property type="entry name" value="PRK05443.2-2"/>
    <property type="match status" value="1"/>
</dbReference>
<evidence type="ECO:0000256" key="3">
    <source>
        <dbReference type="ARBA" id="ARBA00022723"/>
    </source>
</evidence>
<comment type="caution">
    <text evidence="15">The sequence shown here is derived from an EMBL/GenBank/DDBJ whole genome shotgun (WGS) entry which is preliminary data.</text>
</comment>
<feature type="binding site" evidence="8">
    <location>
        <position position="389"/>
    </location>
    <ligand>
        <name>Mg(2+)</name>
        <dbReference type="ChEBI" id="CHEBI:18420"/>
    </ligand>
</feature>
<dbReference type="CDD" id="cd09165">
    <property type="entry name" value="PLDc_PaPPK1_C1_like"/>
    <property type="match status" value="1"/>
</dbReference>
<dbReference type="SUPFAM" id="SSF56024">
    <property type="entry name" value="Phospholipase D/nuclease"/>
    <property type="match status" value="2"/>
</dbReference>
<dbReference type="CDD" id="cd09168">
    <property type="entry name" value="PLDc_PaPPK1_C2_like"/>
    <property type="match status" value="1"/>
</dbReference>
<keyword evidence="2 8" id="KW-0808">Transferase</keyword>
<evidence type="ECO:0000259" key="14">
    <source>
        <dbReference type="Pfam" id="PF17941"/>
    </source>
</evidence>
<dbReference type="PANTHER" id="PTHR30218">
    <property type="entry name" value="POLYPHOSPHATE KINASE"/>
    <property type="match status" value="1"/>
</dbReference>
<dbReference type="GO" id="GO:0009358">
    <property type="term" value="C:polyphosphate kinase complex"/>
    <property type="evidence" value="ECO:0007669"/>
    <property type="project" value="InterPro"/>
</dbReference>
<reference evidence="15 16" key="1">
    <citation type="submission" date="2020-08" db="EMBL/GenBank/DDBJ databases">
        <title>Genomic Encyclopedia of Type Strains, Phase IV (KMG-IV): sequencing the most valuable type-strain genomes for metagenomic binning, comparative biology and taxonomic classification.</title>
        <authorList>
            <person name="Goeker M."/>
        </authorList>
    </citation>
    <scope>NUCLEOTIDE SEQUENCE [LARGE SCALE GENOMIC DNA]</scope>
    <source>
        <strain evidence="15 16">DSM 11099</strain>
    </source>
</reference>
<comment type="function">
    <text evidence="8 9">Catalyzes the reversible transfer of the terminal phosphate of ATP to form a long-chain polyphosphate (polyP).</text>
</comment>
<dbReference type="FunFam" id="3.30.870.10:FF:000001">
    <property type="entry name" value="Polyphosphate kinase"/>
    <property type="match status" value="1"/>
</dbReference>
<accession>A0A7W9S4I4</accession>
<dbReference type="Pfam" id="PF02503">
    <property type="entry name" value="PP_kinase"/>
    <property type="match status" value="1"/>
</dbReference>
<dbReference type="RefSeq" id="WP_183829916.1">
    <property type="nucleotide sequence ID" value="NZ_JACHEU010000001.1"/>
</dbReference>
<feature type="binding site" evidence="8">
    <location>
        <position position="606"/>
    </location>
    <ligand>
        <name>ATP</name>
        <dbReference type="ChEBI" id="CHEBI:30616"/>
    </ligand>
</feature>
<dbReference type="InterPro" id="IPR025198">
    <property type="entry name" value="PPK_N_dom"/>
</dbReference>
<evidence type="ECO:0000256" key="4">
    <source>
        <dbReference type="ARBA" id="ARBA00022741"/>
    </source>
</evidence>
<gene>
    <name evidence="8" type="primary">ppk</name>
    <name evidence="15" type="ORF">HNR59_002223</name>
</gene>
<dbReference type="AlphaFoldDB" id="A0A7W9S4I4"/>
<feature type="binding site" evidence="8">
    <location>
        <position position="578"/>
    </location>
    <ligand>
        <name>ATP</name>
        <dbReference type="ChEBI" id="CHEBI:30616"/>
    </ligand>
</feature>
<comment type="similarity">
    <text evidence="8 9">Belongs to the polyphosphate kinase 1 (PPK1) family.</text>
</comment>
<dbReference type="NCBIfam" id="NF003918">
    <property type="entry name" value="PRK05443.1-2"/>
    <property type="match status" value="1"/>
</dbReference>
<feature type="binding site" evidence="8">
    <location>
        <position position="482"/>
    </location>
    <ligand>
        <name>ATP</name>
        <dbReference type="ChEBI" id="CHEBI:30616"/>
    </ligand>
</feature>
<dbReference type="InterPro" id="IPR025200">
    <property type="entry name" value="PPK_C_dom2"/>
</dbReference>
<dbReference type="InterPro" id="IPR041108">
    <property type="entry name" value="PP_kinase_C_1"/>
</dbReference>
<comment type="cofactor">
    <cofactor evidence="8">
        <name>Mg(2+)</name>
        <dbReference type="ChEBI" id="CHEBI:18420"/>
    </cofactor>
</comment>
<dbReference type="HAMAP" id="MF_00347">
    <property type="entry name" value="Polyphosphate_kinase"/>
    <property type="match status" value="1"/>
</dbReference>
<evidence type="ECO:0000259" key="11">
    <source>
        <dbReference type="Pfam" id="PF02503"/>
    </source>
</evidence>
<proteinExistence type="inferred from homology"/>
<dbReference type="Pfam" id="PF17941">
    <property type="entry name" value="PP_kinase_C_1"/>
    <property type="match status" value="1"/>
</dbReference>
<evidence type="ECO:0000259" key="12">
    <source>
        <dbReference type="Pfam" id="PF13089"/>
    </source>
</evidence>
<dbReference type="GO" id="GO:0046872">
    <property type="term" value="F:metal ion binding"/>
    <property type="evidence" value="ECO:0007669"/>
    <property type="project" value="UniProtKB-KW"/>
</dbReference>
<comment type="catalytic activity">
    <reaction evidence="8 9">
        <text>[phosphate](n) + ATP = [phosphate](n+1) + ADP</text>
        <dbReference type="Rhea" id="RHEA:19573"/>
        <dbReference type="Rhea" id="RHEA-COMP:9859"/>
        <dbReference type="Rhea" id="RHEA-COMP:14280"/>
        <dbReference type="ChEBI" id="CHEBI:16838"/>
        <dbReference type="ChEBI" id="CHEBI:30616"/>
        <dbReference type="ChEBI" id="CHEBI:456216"/>
        <dbReference type="EC" id="2.7.4.1"/>
    </reaction>
</comment>
<comment type="PTM">
    <text evidence="8 9">An intermediate of this reaction is the autophosphorylated ppk in which a phosphate is covalently linked to a histidine residue through a N-P bond.</text>
</comment>
<feature type="domain" description="Polyphosphate kinase C-terminal" evidence="14">
    <location>
        <begin position="346"/>
        <end position="510"/>
    </location>
</feature>
<dbReference type="GO" id="GO:0005524">
    <property type="term" value="F:ATP binding"/>
    <property type="evidence" value="ECO:0007669"/>
    <property type="project" value="UniProtKB-KW"/>
</dbReference>
<keyword evidence="3 8" id="KW-0479">Metal-binding</keyword>
<evidence type="ECO:0000256" key="5">
    <source>
        <dbReference type="ARBA" id="ARBA00022777"/>
    </source>
</evidence>
<keyword evidence="5 8" id="KW-0418">Kinase</keyword>
<dbReference type="EC" id="2.7.4.1" evidence="8 9"/>
<dbReference type="GO" id="GO:0008976">
    <property type="term" value="F:polyphosphate kinase activity"/>
    <property type="evidence" value="ECO:0007669"/>
    <property type="project" value="UniProtKB-UniRule"/>
</dbReference>
<evidence type="ECO:0000256" key="2">
    <source>
        <dbReference type="ARBA" id="ARBA00022679"/>
    </source>
</evidence>
<dbReference type="InterPro" id="IPR036830">
    <property type="entry name" value="PP_kinase_middle_dom_sf"/>
</dbReference>
<name>A0A7W9S4I4_9HYPH</name>
<keyword evidence="16" id="KW-1185">Reference proteome</keyword>
<evidence type="ECO:0000313" key="15">
    <source>
        <dbReference type="EMBL" id="MBB6012878.1"/>
    </source>
</evidence>
<evidence type="ECO:0000256" key="1">
    <source>
        <dbReference type="ARBA" id="ARBA00022553"/>
    </source>
</evidence>
<dbReference type="Gene3D" id="3.30.1840.10">
    <property type="entry name" value="Polyphosphate kinase middle domain"/>
    <property type="match status" value="1"/>
</dbReference>
<evidence type="ECO:0000256" key="7">
    <source>
        <dbReference type="ARBA" id="ARBA00022842"/>
    </source>
</evidence>
<feature type="binding site" evidence="8">
    <location>
        <position position="65"/>
    </location>
    <ligand>
        <name>ATP</name>
        <dbReference type="ChEBI" id="CHEBI:30616"/>
    </ligand>
</feature>
<dbReference type="NCBIfam" id="NF003917">
    <property type="entry name" value="PRK05443.1-1"/>
    <property type="match status" value="1"/>
</dbReference>
<dbReference type="InterPro" id="IPR003414">
    <property type="entry name" value="PP_kinase"/>
</dbReference>
<dbReference type="PANTHER" id="PTHR30218:SF0">
    <property type="entry name" value="POLYPHOSPHATE KINASE"/>
    <property type="match status" value="1"/>
</dbReference>
<organism evidence="15 16">
    <name type="scientific">Aquamicrobium lusatiense</name>
    <dbReference type="NCBI Taxonomy" id="89772"/>
    <lineage>
        <taxon>Bacteria</taxon>
        <taxon>Pseudomonadati</taxon>
        <taxon>Pseudomonadota</taxon>
        <taxon>Alphaproteobacteria</taxon>
        <taxon>Hyphomicrobiales</taxon>
        <taxon>Phyllobacteriaceae</taxon>
        <taxon>Aquamicrobium</taxon>
    </lineage>
</organism>
<dbReference type="Pfam" id="PF13090">
    <property type="entry name" value="PP_kinase_C"/>
    <property type="match status" value="1"/>
</dbReference>
<evidence type="ECO:0000256" key="8">
    <source>
        <dbReference type="HAMAP-Rule" id="MF_00347"/>
    </source>
</evidence>
<protein>
    <recommendedName>
        <fullName evidence="8 9">Polyphosphate kinase</fullName>
        <ecNumber evidence="8 9">2.7.4.1</ecNumber>
    </recommendedName>
    <alternativeName>
        <fullName evidence="8">ATP-polyphosphate phosphotransferase</fullName>
    </alternativeName>
    <alternativeName>
        <fullName evidence="8">Polyphosphoric acid kinase</fullName>
    </alternativeName>
</protein>
<dbReference type="Proteomes" id="UP000533306">
    <property type="component" value="Unassembled WGS sequence"/>
</dbReference>